<protein>
    <recommendedName>
        <fullName evidence="13">Dynamin-type G domain-containing protein</fullName>
    </recommendedName>
</protein>
<evidence type="ECO:0000256" key="5">
    <source>
        <dbReference type="ARBA" id="ARBA00022801"/>
    </source>
</evidence>
<dbReference type="Pfam" id="PF00350">
    <property type="entry name" value="Dynamin_N"/>
    <property type="match status" value="1"/>
</dbReference>
<evidence type="ECO:0000259" key="13">
    <source>
        <dbReference type="PROSITE" id="PS51718"/>
    </source>
</evidence>
<reference evidence="14 15" key="1">
    <citation type="journal article" date="2018" name="Mol. Biol. Evol.">
        <title>Broad Genomic Sampling Reveals a Smut Pathogenic Ancestry of the Fungal Clade Ustilaginomycotina.</title>
        <authorList>
            <person name="Kijpornyongpan T."/>
            <person name="Mondo S.J."/>
            <person name="Barry K."/>
            <person name="Sandor L."/>
            <person name="Lee J."/>
            <person name="Lipzen A."/>
            <person name="Pangilinan J."/>
            <person name="LaButti K."/>
            <person name="Hainaut M."/>
            <person name="Henrissat B."/>
            <person name="Grigoriev I.V."/>
            <person name="Spatafora J.W."/>
            <person name="Aime M.C."/>
        </authorList>
    </citation>
    <scope>NUCLEOTIDE SEQUENCE [LARGE SCALE GENOMIC DNA]</scope>
    <source>
        <strain evidence="14 15">MCA 4718</strain>
    </source>
</reference>
<dbReference type="GO" id="GO:0005525">
    <property type="term" value="F:GTP binding"/>
    <property type="evidence" value="ECO:0007669"/>
    <property type="project" value="UniProtKB-KW"/>
</dbReference>
<keyword evidence="10" id="KW-0472">Membrane</keyword>
<evidence type="ECO:0000256" key="9">
    <source>
        <dbReference type="ARBA" id="ARBA00023134"/>
    </source>
</evidence>
<organism evidence="14 15">
    <name type="scientific">Pseudomicrostroma glucosiphilum</name>
    <dbReference type="NCBI Taxonomy" id="1684307"/>
    <lineage>
        <taxon>Eukaryota</taxon>
        <taxon>Fungi</taxon>
        <taxon>Dikarya</taxon>
        <taxon>Basidiomycota</taxon>
        <taxon>Ustilaginomycotina</taxon>
        <taxon>Exobasidiomycetes</taxon>
        <taxon>Microstromatales</taxon>
        <taxon>Microstromatales incertae sedis</taxon>
        <taxon>Pseudomicrostroma</taxon>
    </lineage>
</organism>
<dbReference type="STRING" id="1684307.A0A316U3C2"/>
<evidence type="ECO:0000256" key="4">
    <source>
        <dbReference type="ARBA" id="ARBA00022787"/>
    </source>
</evidence>
<accession>A0A316U3C2</accession>
<dbReference type="InterPro" id="IPR027417">
    <property type="entry name" value="P-loop_NTPase"/>
</dbReference>
<keyword evidence="7" id="KW-0175">Coiled coil</keyword>
<feature type="region of interest" description="Disordered" evidence="12">
    <location>
        <begin position="142"/>
        <end position="232"/>
    </location>
</feature>
<keyword evidence="6" id="KW-1133">Transmembrane helix</keyword>
<sequence>MGSQQYYRPNAFAGRSFSSYTAGPSTPTIGLSSAATQGTASASGTATPDYFQHAHSRSHSLPSSADVVSSPVAEGWKGGSGVVAEVDEESQREKVAAMEEHQRRFAEARDGLIAAIDDTSEVLTSLRQFNGERWIVHYPAIDRRPDNPERPSPRRAQSVAPRKEGGKVEEGSVHATPLHPGMMRCSTEAPHHSNSMPVSPTQCATPNTIQEEEGETREQEHHASAVATADDQSEMSVLRLDLKLGAAGNNPQALVRSLEKSSVAQLLDERMTSSIRQLDSLRERISDTQSKVLVTGDLNAGKSTFVNALMRRKLMPVDQQPCTTVFCEVLDAEQINEGREEVHKINPGMSYDVQNANTYTRHTLEDVEGIVAEAEDVDPQDAPLLKCYCHDTRSTQESLLRNGIVDIALIDAPGLNRDSLKTTALFARQEQIDVVVFVVSAENHFTLSAKEFLWNASNDKAYIFIVVNKFDQIRNKEKCRRLVLEQIKQLSPRTYEDAEELVHFVDSSRVMGGESEGDSSPIGTPMEGQKVAGDTLATSATATAAPSFSQLEACLRDFVLQRREKSKLMPAQTYLLRLLSDIDFLASTNLQVANGELEEARRLLEAARPALAKCQAAHAKMEHLLEGEEDTVTANVAKDAQEKLSGAVELIAQGRTASPSVTLPAYPGFFGALDYAAEVRDAFLRSLAMAVGEAEEVARGATTQGVARIREMGEAHLPTDVERSGRVFFPEKMFTKRLARGSVAGLGLGADITEARMSDVFDLPHYIHIVTKGDGEEDDVKDSKRTVEEEVGLISGLSLGVGALTLFGGKAYGAKSALGAILNFSNLVANPTVRKWAPTVVAVATAGFVVYVIHDLPNSIPRNVGRSMKKELAGSVASGGKKGVSSTTNRQALTVAPSSALTVASPPLPSFSTQHSERLSREVRKVLRMAGWDLQERFRVALAERKGQVDRLEGQERRSVEAIEWFGITGEKVRVVRGRVREVRIA</sequence>
<dbReference type="PANTHER" id="PTHR10465">
    <property type="entry name" value="TRANSMEMBRANE GTPASE FZO1"/>
    <property type="match status" value="1"/>
</dbReference>
<evidence type="ECO:0000313" key="14">
    <source>
        <dbReference type="EMBL" id="PWN19680.1"/>
    </source>
</evidence>
<evidence type="ECO:0000256" key="1">
    <source>
        <dbReference type="ARBA" id="ARBA00004374"/>
    </source>
</evidence>
<comment type="subcellular location">
    <subcellularLocation>
        <location evidence="1">Mitochondrion outer membrane</location>
        <topology evidence="1">Multi-pass membrane protein</topology>
    </subcellularLocation>
</comment>
<feature type="region of interest" description="Disordered" evidence="12">
    <location>
        <begin position="17"/>
        <end position="66"/>
    </location>
</feature>
<feature type="compositionally biased region" description="Polar residues" evidence="12">
    <location>
        <begin position="17"/>
        <end position="31"/>
    </location>
</feature>
<gene>
    <name evidence="14" type="ORF">BCV69DRAFT_313429</name>
</gene>
<dbReference type="GO" id="GO:0008053">
    <property type="term" value="P:mitochondrial fusion"/>
    <property type="evidence" value="ECO:0007669"/>
    <property type="project" value="TreeGrafter"/>
</dbReference>
<dbReference type="GO" id="GO:0003924">
    <property type="term" value="F:GTPase activity"/>
    <property type="evidence" value="ECO:0007669"/>
    <property type="project" value="InterPro"/>
</dbReference>
<dbReference type="AlphaFoldDB" id="A0A316U3C2"/>
<keyword evidence="15" id="KW-1185">Reference proteome</keyword>
<keyword evidence="8" id="KW-0496">Mitochondrion</keyword>
<evidence type="ECO:0000256" key="3">
    <source>
        <dbReference type="ARBA" id="ARBA00022741"/>
    </source>
</evidence>
<dbReference type="EMBL" id="KZ819330">
    <property type="protein sequence ID" value="PWN19680.1"/>
    <property type="molecule type" value="Genomic_DNA"/>
</dbReference>
<dbReference type="PANTHER" id="PTHR10465:SF0">
    <property type="entry name" value="SARCALUMENIN"/>
    <property type="match status" value="1"/>
</dbReference>
<dbReference type="GeneID" id="37016763"/>
<dbReference type="GO" id="GO:0005741">
    <property type="term" value="C:mitochondrial outer membrane"/>
    <property type="evidence" value="ECO:0007669"/>
    <property type="project" value="UniProtKB-SubCell"/>
</dbReference>
<proteinExistence type="predicted"/>
<dbReference type="SUPFAM" id="SSF52540">
    <property type="entry name" value="P-loop containing nucleoside triphosphate hydrolases"/>
    <property type="match status" value="1"/>
</dbReference>
<evidence type="ECO:0000256" key="7">
    <source>
        <dbReference type="ARBA" id="ARBA00023054"/>
    </source>
</evidence>
<feature type="compositionally biased region" description="Polar residues" evidence="12">
    <location>
        <begin position="192"/>
        <end position="209"/>
    </location>
</feature>
<feature type="compositionally biased region" description="Basic and acidic residues" evidence="12">
    <location>
        <begin position="142"/>
        <end position="152"/>
    </location>
</feature>
<dbReference type="GO" id="GO:0051646">
    <property type="term" value="P:mitochondrion localization"/>
    <property type="evidence" value="ECO:0007669"/>
    <property type="project" value="TreeGrafter"/>
</dbReference>
<keyword evidence="9" id="KW-0342">GTP-binding</keyword>
<feature type="compositionally biased region" description="Basic and acidic residues" evidence="12">
    <location>
        <begin position="161"/>
        <end position="172"/>
    </location>
</feature>
<dbReference type="Proteomes" id="UP000245942">
    <property type="component" value="Unassembled WGS sequence"/>
</dbReference>
<dbReference type="OrthoDB" id="9984778at2759"/>
<comment type="catalytic activity">
    <reaction evidence="11">
        <text>GTP + H2O = GDP + phosphate + H(+)</text>
        <dbReference type="Rhea" id="RHEA:19669"/>
        <dbReference type="ChEBI" id="CHEBI:15377"/>
        <dbReference type="ChEBI" id="CHEBI:15378"/>
        <dbReference type="ChEBI" id="CHEBI:37565"/>
        <dbReference type="ChEBI" id="CHEBI:43474"/>
        <dbReference type="ChEBI" id="CHEBI:58189"/>
    </reaction>
</comment>
<dbReference type="RefSeq" id="XP_025346840.1">
    <property type="nucleotide sequence ID" value="XM_025495029.1"/>
</dbReference>
<name>A0A316U3C2_9BASI</name>
<feature type="region of interest" description="Disordered" evidence="12">
    <location>
        <begin position="510"/>
        <end position="529"/>
    </location>
</feature>
<keyword evidence="4" id="KW-1000">Mitochondrion outer membrane</keyword>
<feature type="domain" description="Dynamin-type G" evidence="13">
    <location>
        <begin position="286"/>
        <end position="591"/>
    </location>
</feature>
<keyword evidence="3" id="KW-0547">Nucleotide-binding</keyword>
<evidence type="ECO:0000313" key="15">
    <source>
        <dbReference type="Proteomes" id="UP000245942"/>
    </source>
</evidence>
<evidence type="ECO:0000256" key="8">
    <source>
        <dbReference type="ARBA" id="ARBA00023128"/>
    </source>
</evidence>
<keyword evidence="5" id="KW-0378">Hydrolase</keyword>
<evidence type="ECO:0000256" key="2">
    <source>
        <dbReference type="ARBA" id="ARBA00022692"/>
    </source>
</evidence>
<dbReference type="InterPro" id="IPR045063">
    <property type="entry name" value="Dynamin_N"/>
</dbReference>
<evidence type="ECO:0000256" key="12">
    <source>
        <dbReference type="SAM" id="MobiDB-lite"/>
    </source>
</evidence>
<dbReference type="Gene3D" id="3.40.50.300">
    <property type="entry name" value="P-loop containing nucleotide triphosphate hydrolases"/>
    <property type="match status" value="1"/>
</dbReference>
<dbReference type="FunFam" id="3.40.50.300:FF:000638">
    <property type="entry name" value="Transmembrane GTPase Fzo1, putative"/>
    <property type="match status" value="1"/>
</dbReference>
<dbReference type="InterPro" id="IPR030381">
    <property type="entry name" value="G_DYNAMIN_dom"/>
</dbReference>
<feature type="compositionally biased region" description="Low complexity" evidence="12">
    <location>
        <begin position="32"/>
        <end position="47"/>
    </location>
</feature>
<evidence type="ECO:0000256" key="6">
    <source>
        <dbReference type="ARBA" id="ARBA00022989"/>
    </source>
</evidence>
<evidence type="ECO:0000256" key="10">
    <source>
        <dbReference type="ARBA" id="ARBA00023136"/>
    </source>
</evidence>
<evidence type="ECO:0000256" key="11">
    <source>
        <dbReference type="ARBA" id="ARBA00048548"/>
    </source>
</evidence>
<keyword evidence="2" id="KW-0812">Transmembrane</keyword>
<dbReference type="InterPro" id="IPR027094">
    <property type="entry name" value="Mitofusin_fam"/>
</dbReference>
<dbReference type="PROSITE" id="PS51718">
    <property type="entry name" value="G_DYNAMIN_2"/>
    <property type="match status" value="1"/>
</dbReference>